<dbReference type="Proteomes" id="UP000699042">
    <property type="component" value="Unassembled WGS sequence"/>
</dbReference>
<name>A0A9P7R9G1_9PEZI</name>
<proteinExistence type="predicted"/>
<evidence type="ECO:0000313" key="3">
    <source>
        <dbReference type="Proteomes" id="UP000699042"/>
    </source>
</evidence>
<protein>
    <submittedName>
        <fullName evidence="2">Uncharacterized protein</fullName>
    </submittedName>
</protein>
<gene>
    <name evidence="2" type="ORF">JMJ77_001743</name>
</gene>
<accession>A0A9P7R9G1</accession>
<sequence length="63" mass="6584">MNTVSEKPCIGLPTCTSCSDHPPAKNNGRELLLSPSQARVSLPPPVESAGVVIPSPAPRLTTY</sequence>
<feature type="region of interest" description="Disordered" evidence="1">
    <location>
        <begin position="42"/>
        <end position="63"/>
    </location>
</feature>
<dbReference type="AlphaFoldDB" id="A0A9P7R9G1"/>
<keyword evidence="3" id="KW-1185">Reference proteome</keyword>
<organism evidence="2 3">
    <name type="scientific">Colletotrichum scovillei</name>
    <dbReference type="NCBI Taxonomy" id="1209932"/>
    <lineage>
        <taxon>Eukaryota</taxon>
        <taxon>Fungi</taxon>
        <taxon>Dikarya</taxon>
        <taxon>Ascomycota</taxon>
        <taxon>Pezizomycotina</taxon>
        <taxon>Sordariomycetes</taxon>
        <taxon>Hypocreomycetidae</taxon>
        <taxon>Glomerellales</taxon>
        <taxon>Glomerellaceae</taxon>
        <taxon>Colletotrichum</taxon>
        <taxon>Colletotrichum acutatum species complex</taxon>
    </lineage>
</organism>
<evidence type="ECO:0000256" key="1">
    <source>
        <dbReference type="SAM" id="MobiDB-lite"/>
    </source>
</evidence>
<feature type="non-terminal residue" evidence="2">
    <location>
        <position position="1"/>
    </location>
</feature>
<comment type="caution">
    <text evidence="2">The sequence shown here is derived from an EMBL/GenBank/DDBJ whole genome shotgun (WGS) entry which is preliminary data.</text>
</comment>
<evidence type="ECO:0000313" key="2">
    <source>
        <dbReference type="EMBL" id="KAG7051116.1"/>
    </source>
</evidence>
<dbReference type="EMBL" id="JAESDN010000004">
    <property type="protein sequence ID" value="KAG7051116.1"/>
    <property type="molecule type" value="Genomic_DNA"/>
</dbReference>
<reference evidence="2" key="1">
    <citation type="submission" date="2021-05" db="EMBL/GenBank/DDBJ databases">
        <title>Comparative genomics of three Colletotrichum scovillei strains and genetic complementation revealed genes involved fungal growth and virulence on chili pepper.</title>
        <authorList>
            <person name="Hsieh D.-K."/>
            <person name="Chuang S.-C."/>
            <person name="Chen C.-Y."/>
            <person name="Chao Y.-T."/>
            <person name="Lu M.-Y.J."/>
            <person name="Lee M.-H."/>
            <person name="Shih M.-C."/>
        </authorList>
    </citation>
    <scope>NUCLEOTIDE SEQUENCE</scope>
    <source>
        <strain evidence="2">Coll-153</strain>
    </source>
</reference>